<dbReference type="EMBL" id="QSTW01000005">
    <property type="protein sequence ID" value="RGM92059.1"/>
    <property type="molecule type" value="Genomic_DNA"/>
</dbReference>
<proteinExistence type="predicted"/>
<name>A0A3E4ZAF0_9BACT</name>
<keyword evidence="1" id="KW-0812">Transmembrane</keyword>
<feature type="transmembrane region" description="Helical" evidence="1">
    <location>
        <begin position="38"/>
        <end position="59"/>
    </location>
</feature>
<protein>
    <submittedName>
        <fullName evidence="2">Uncharacterized protein</fullName>
    </submittedName>
</protein>
<keyword evidence="1" id="KW-1133">Transmembrane helix</keyword>
<keyword evidence="1" id="KW-0472">Membrane</keyword>
<dbReference type="GeneID" id="302994490"/>
<comment type="caution">
    <text evidence="2">The sequence shown here is derived from an EMBL/GenBank/DDBJ whole genome shotgun (WGS) entry which is preliminary data.</text>
</comment>
<dbReference type="AlphaFoldDB" id="A0A3E4ZAF0"/>
<evidence type="ECO:0000256" key="1">
    <source>
        <dbReference type="SAM" id="Phobius"/>
    </source>
</evidence>
<evidence type="ECO:0000313" key="2">
    <source>
        <dbReference type="EMBL" id="RGM92059.1"/>
    </source>
</evidence>
<dbReference type="RefSeq" id="WP_117701451.1">
    <property type="nucleotide sequence ID" value="NZ_QSTW01000005.1"/>
</dbReference>
<sequence>MALANGIRDATVTYMLSTNATPFVKLLVWLLRSFTPTHIFYIHFSSSFYNPWFTLFIAVTKISCQKAP</sequence>
<gene>
    <name evidence="2" type="ORF">DXB87_06235</name>
</gene>
<feature type="transmembrane region" description="Helical" evidence="1">
    <location>
        <begin position="12"/>
        <end position="32"/>
    </location>
</feature>
<reference evidence="2 3" key="1">
    <citation type="submission" date="2018-08" db="EMBL/GenBank/DDBJ databases">
        <title>A genome reference for cultivated species of the human gut microbiota.</title>
        <authorList>
            <person name="Zou Y."/>
            <person name="Xue W."/>
            <person name="Luo G."/>
        </authorList>
    </citation>
    <scope>NUCLEOTIDE SEQUENCE [LARGE SCALE GENOMIC DNA]</scope>
    <source>
        <strain evidence="2 3">OM06-2</strain>
    </source>
</reference>
<evidence type="ECO:0000313" key="3">
    <source>
        <dbReference type="Proteomes" id="UP000260814"/>
    </source>
</evidence>
<accession>A0A3E4ZAF0</accession>
<organism evidence="2 3">
    <name type="scientific">Phocaeicola plebeius</name>
    <dbReference type="NCBI Taxonomy" id="310297"/>
    <lineage>
        <taxon>Bacteria</taxon>
        <taxon>Pseudomonadati</taxon>
        <taxon>Bacteroidota</taxon>
        <taxon>Bacteroidia</taxon>
        <taxon>Bacteroidales</taxon>
        <taxon>Bacteroidaceae</taxon>
        <taxon>Phocaeicola</taxon>
    </lineage>
</organism>
<dbReference type="Proteomes" id="UP000260814">
    <property type="component" value="Unassembled WGS sequence"/>
</dbReference>